<dbReference type="EMBL" id="JACCCQ010000001">
    <property type="protein sequence ID" value="NYF55384.1"/>
    <property type="molecule type" value="Genomic_DNA"/>
</dbReference>
<sequence length="631" mass="67607">MRSMRATGAALLAALAIVPLTPAPAAADTVGYTGVVRDSDGTPVANACFALHTSPTAVAAEYCSNAEGRYTIPSPADTSSYKFRMHAEGFRTEWWYNAPDHLNADTVWFPRDELVERDVTLSRGSAGISGRITDEYGAATDATITIYGEDFYYEAIAYTWDLGAGRYALNNLPPGRYRISISDNVRGYQWVPQKETRDEATVFTLADGDALVVDESFLPMGTVEARVTDAVTGMPVRRPCLSVLWTGGNDADACGTDGLVRIPQVRPGSWKLAVSAGASYFSIDETEDYYPVTRGQVTRVSFQLRPGAAFATAVQDAATGQPVGGICVHLVRPKWGGQSAHMRQYCSSEDGHLEVGPFEDNELPVWQLYAFQPTNPYQPPVKRYGDQWVTANGGSGDQREALSVTLKARETITIPTIRVDPPGTITGTIRNASGAVVPGVCAYPFAFHPGQGAIFGTNCANAEGRYTIDDLGPYRWPIEFAPSANSGYAWQWSGDVADRFAATRTLVAPGGTATVDAKLVNGGVLAGKVTDPANPTATGYVWTYNARTGDIASASYGYFGNGSGGAFTVRGHRTQDVYVEYWVDKECWYGIRNATTVAMKAGATTTIAADTTRTCGRAPVTGSQTRTSAPS</sequence>
<evidence type="ECO:0000256" key="1">
    <source>
        <dbReference type="SAM" id="SignalP"/>
    </source>
</evidence>
<protein>
    <recommendedName>
        <fullName evidence="4">Alpha-amylase</fullName>
    </recommendedName>
</protein>
<dbReference type="Proteomes" id="UP000631553">
    <property type="component" value="Unassembled WGS sequence"/>
</dbReference>
<proteinExistence type="predicted"/>
<feature type="chain" id="PRO_5047033469" description="Alpha-amylase" evidence="1">
    <location>
        <begin position="28"/>
        <end position="631"/>
    </location>
</feature>
<accession>A0ABX2RFV6</accession>
<dbReference type="RefSeq" id="WP_179801922.1">
    <property type="nucleotide sequence ID" value="NZ_JACCCQ010000001.1"/>
</dbReference>
<evidence type="ECO:0000313" key="3">
    <source>
        <dbReference type="Proteomes" id="UP000631553"/>
    </source>
</evidence>
<name>A0ABX2RFV6_9ACTN</name>
<dbReference type="InterPro" id="IPR008969">
    <property type="entry name" value="CarboxyPept-like_regulatory"/>
</dbReference>
<keyword evidence="1" id="KW-0732">Signal</keyword>
<organism evidence="2 3">
    <name type="scientific">Micromonospora purpureochromogenes</name>
    <dbReference type="NCBI Taxonomy" id="47872"/>
    <lineage>
        <taxon>Bacteria</taxon>
        <taxon>Bacillati</taxon>
        <taxon>Actinomycetota</taxon>
        <taxon>Actinomycetes</taxon>
        <taxon>Micromonosporales</taxon>
        <taxon>Micromonosporaceae</taxon>
        <taxon>Micromonospora</taxon>
    </lineage>
</organism>
<dbReference type="SUPFAM" id="SSF49464">
    <property type="entry name" value="Carboxypeptidase regulatory domain-like"/>
    <property type="match status" value="1"/>
</dbReference>
<gene>
    <name evidence="2" type="ORF">HDA35_001215</name>
</gene>
<feature type="signal peptide" evidence="1">
    <location>
        <begin position="1"/>
        <end position="27"/>
    </location>
</feature>
<keyword evidence="3" id="KW-1185">Reference proteome</keyword>
<comment type="caution">
    <text evidence="2">The sequence shown here is derived from an EMBL/GenBank/DDBJ whole genome shotgun (WGS) entry which is preliminary data.</text>
</comment>
<evidence type="ECO:0008006" key="4">
    <source>
        <dbReference type="Google" id="ProtNLM"/>
    </source>
</evidence>
<reference evidence="2 3" key="1">
    <citation type="submission" date="2020-07" db="EMBL/GenBank/DDBJ databases">
        <title>Sequencing the genomes of 1000 actinobacteria strains.</title>
        <authorList>
            <person name="Klenk H.-P."/>
        </authorList>
    </citation>
    <scope>NUCLEOTIDE SEQUENCE [LARGE SCALE GENOMIC DNA]</scope>
    <source>
        <strain evidence="2 3">DSM 43814</strain>
    </source>
</reference>
<evidence type="ECO:0000313" key="2">
    <source>
        <dbReference type="EMBL" id="NYF55384.1"/>
    </source>
</evidence>